<dbReference type="PROSITE" id="PS00250">
    <property type="entry name" value="TGF_BETA_1"/>
    <property type="match status" value="1"/>
</dbReference>
<dbReference type="EMBL" id="JBHFQA010000014">
    <property type="protein sequence ID" value="KAL2088129.1"/>
    <property type="molecule type" value="Genomic_DNA"/>
</dbReference>
<evidence type="ECO:0000256" key="12">
    <source>
        <dbReference type="PIRNR" id="PIRNR037328"/>
    </source>
</evidence>
<dbReference type="PROSITE" id="PS51362">
    <property type="entry name" value="TGF_BETA_2"/>
    <property type="match status" value="1"/>
</dbReference>
<evidence type="ECO:0000256" key="5">
    <source>
        <dbReference type="ARBA" id="ARBA00022525"/>
    </source>
</evidence>
<protein>
    <recommendedName>
        <fullName evidence="4 12">Inhibin alpha chain</fullName>
    </recommendedName>
</protein>
<keyword evidence="5 12" id="KW-0964">Secreted</keyword>
<keyword evidence="7 12" id="KW-0372">Hormone</keyword>
<dbReference type="AlphaFoldDB" id="A0ABD1JLU7"/>
<dbReference type="InterPro" id="IPR001839">
    <property type="entry name" value="TGF-b_C"/>
</dbReference>
<evidence type="ECO:0000256" key="7">
    <source>
        <dbReference type="ARBA" id="ARBA00022702"/>
    </source>
</evidence>
<keyword evidence="9 12" id="KW-0339">Growth factor</keyword>
<gene>
    <name evidence="17" type="ORF">ACEWY4_016957</name>
</gene>
<dbReference type="Gene3D" id="2.60.120.970">
    <property type="match status" value="1"/>
</dbReference>
<keyword evidence="10" id="KW-1015">Disulfide bond</keyword>
<feature type="compositionally biased region" description="Basic and acidic residues" evidence="14">
    <location>
        <begin position="88"/>
        <end position="97"/>
    </location>
</feature>
<evidence type="ECO:0000256" key="10">
    <source>
        <dbReference type="ARBA" id="ARBA00023157"/>
    </source>
</evidence>
<dbReference type="Pfam" id="PF00019">
    <property type="entry name" value="TGF_beta"/>
    <property type="match status" value="1"/>
</dbReference>
<evidence type="ECO:0000256" key="14">
    <source>
        <dbReference type="SAM" id="MobiDB-lite"/>
    </source>
</evidence>
<dbReference type="PANTHER" id="PTHR11848:SF117">
    <property type="entry name" value="INHIBIN ALPHA CHAIN"/>
    <property type="match status" value="1"/>
</dbReference>
<dbReference type="SUPFAM" id="SSF57501">
    <property type="entry name" value="Cystine-knot cytokines"/>
    <property type="match status" value="1"/>
</dbReference>
<evidence type="ECO:0000256" key="8">
    <source>
        <dbReference type="ARBA" id="ARBA00022729"/>
    </source>
</evidence>
<dbReference type="InterPro" id="IPR017948">
    <property type="entry name" value="TGFb_CS"/>
</dbReference>
<evidence type="ECO:0000256" key="6">
    <source>
        <dbReference type="ARBA" id="ARBA00022685"/>
    </source>
</evidence>
<feature type="region of interest" description="Disordered" evidence="14">
    <location>
        <begin position="53"/>
        <end position="97"/>
    </location>
</feature>
<comment type="caution">
    <text evidence="17">The sequence shown here is derived from an EMBL/GenBank/DDBJ whole genome shotgun (WGS) entry which is preliminary data.</text>
</comment>
<dbReference type="PIRSF" id="PIRSF037328">
    <property type="entry name" value="Inhibin_alpha_subunit"/>
    <property type="match status" value="1"/>
</dbReference>
<evidence type="ECO:0000256" key="13">
    <source>
        <dbReference type="RuleBase" id="RU000354"/>
    </source>
</evidence>
<dbReference type="SMART" id="SM00204">
    <property type="entry name" value="TGFB"/>
    <property type="match status" value="1"/>
</dbReference>
<keyword evidence="8 15" id="KW-0732">Signal</keyword>
<feature type="signal peptide" evidence="15">
    <location>
        <begin position="1"/>
        <end position="25"/>
    </location>
</feature>
<sequence>MRIFRTLSSFLLPAWCLLVVWPSLASEACRGDELSREVVLDWVKSRILHSLGLEEAPKPPEAPRPAEQRHPEENMEPAAAHRRSSRHGRGDLASHSREHRDIAEVILFPSTDSTCMASSDTSSSSETLHNGVFTYYFQPSLDAQDTRVTSAHFWFHAGDAVNAPVVMLTSSQELLKVSDTPDRRSEDGWTTYHLGKDLHGAVTEGPFILQVRCAACECLSSEPEKTPFVHLHTVPKGPERSRRAPLIPWSPDALNILQRSSSEKTDPSSDCHIEKIDITFAELGWDSWIVHPKEFTFSYCHGTCATSRHSQVLGIKQCCAPVPGSMKSLRFTTTSDGGFSFKYETLPNIIPEECTCI</sequence>
<organism evidence="17 18">
    <name type="scientific">Coilia grayii</name>
    <name type="common">Gray's grenadier anchovy</name>
    <dbReference type="NCBI Taxonomy" id="363190"/>
    <lineage>
        <taxon>Eukaryota</taxon>
        <taxon>Metazoa</taxon>
        <taxon>Chordata</taxon>
        <taxon>Craniata</taxon>
        <taxon>Vertebrata</taxon>
        <taxon>Euteleostomi</taxon>
        <taxon>Actinopterygii</taxon>
        <taxon>Neopterygii</taxon>
        <taxon>Teleostei</taxon>
        <taxon>Clupei</taxon>
        <taxon>Clupeiformes</taxon>
        <taxon>Clupeoidei</taxon>
        <taxon>Engraulidae</taxon>
        <taxon>Coilinae</taxon>
        <taxon>Coilia</taxon>
    </lineage>
</organism>
<evidence type="ECO:0000256" key="3">
    <source>
        <dbReference type="ARBA" id="ARBA00006656"/>
    </source>
</evidence>
<comment type="similarity">
    <text evidence="3 13">Belongs to the TGF-beta family.</text>
</comment>
<dbReference type="GO" id="GO:0008083">
    <property type="term" value="F:growth factor activity"/>
    <property type="evidence" value="ECO:0007669"/>
    <property type="project" value="UniProtKB-KW"/>
</dbReference>
<keyword evidence="11" id="KW-0325">Glycoprotein</keyword>
<proteinExistence type="inferred from homology"/>
<dbReference type="GO" id="GO:0005179">
    <property type="term" value="F:hormone activity"/>
    <property type="evidence" value="ECO:0007669"/>
    <property type="project" value="UniProtKB-KW"/>
</dbReference>
<keyword evidence="18" id="KW-1185">Reference proteome</keyword>
<evidence type="ECO:0000313" key="17">
    <source>
        <dbReference type="EMBL" id="KAL2088129.1"/>
    </source>
</evidence>
<dbReference type="GO" id="GO:0005576">
    <property type="term" value="C:extracellular region"/>
    <property type="evidence" value="ECO:0007669"/>
    <property type="project" value="UniProtKB-SubCell"/>
</dbReference>
<keyword evidence="6" id="KW-0165">Cleavage on pair of basic residues</keyword>
<evidence type="ECO:0000256" key="4">
    <source>
        <dbReference type="ARBA" id="ARBA00019280"/>
    </source>
</evidence>
<name>A0ABD1JLU7_9TELE</name>
<evidence type="ECO:0000313" key="18">
    <source>
        <dbReference type="Proteomes" id="UP001591681"/>
    </source>
</evidence>
<comment type="subcellular location">
    <subcellularLocation>
        <location evidence="2">Secreted</location>
    </subcellularLocation>
</comment>
<evidence type="ECO:0000256" key="11">
    <source>
        <dbReference type="ARBA" id="ARBA00023180"/>
    </source>
</evidence>
<evidence type="ECO:0000256" key="15">
    <source>
        <dbReference type="SAM" id="SignalP"/>
    </source>
</evidence>
<reference evidence="17 18" key="1">
    <citation type="submission" date="2024-09" db="EMBL/GenBank/DDBJ databases">
        <title>A chromosome-level genome assembly of Gray's grenadier anchovy, Coilia grayii.</title>
        <authorList>
            <person name="Fu Z."/>
        </authorList>
    </citation>
    <scope>NUCLEOTIDE SEQUENCE [LARGE SCALE GENOMIC DNA]</scope>
    <source>
        <strain evidence="17">G4</strain>
        <tissue evidence="17">Muscle</tissue>
    </source>
</reference>
<dbReference type="InterPro" id="IPR017175">
    <property type="entry name" value="Inhibin_asu"/>
</dbReference>
<accession>A0ABD1JLU7</accession>
<dbReference type="InterPro" id="IPR029034">
    <property type="entry name" value="Cystine-knot_cytokine"/>
</dbReference>
<dbReference type="InterPro" id="IPR015615">
    <property type="entry name" value="TGF-beta-rel"/>
</dbReference>
<dbReference type="PANTHER" id="PTHR11848">
    <property type="entry name" value="TGF-BETA FAMILY"/>
    <property type="match status" value="1"/>
</dbReference>
<feature type="compositionally biased region" description="Basic and acidic residues" evidence="14">
    <location>
        <begin position="64"/>
        <end position="73"/>
    </location>
</feature>
<evidence type="ECO:0000256" key="9">
    <source>
        <dbReference type="ARBA" id="ARBA00023030"/>
    </source>
</evidence>
<dbReference type="Proteomes" id="UP001591681">
    <property type="component" value="Unassembled WGS sequence"/>
</dbReference>
<feature type="domain" description="TGF-beta family profile" evidence="16">
    <location>
        <begin position="240"/>
        <end position="357"/>
    </location>
</feature>
<dbReference type="PRINTS" id="PR00669">
    <property type="entry name" value="INHIBINA"/>
</dbReference>
<evidence type="ECO:0000256" key="1">
    <source>
        <dbReference type="ARBA" id="ARBA00002588"/>
    </source>
</evidence>
<evidence type="ECO:0000256" key="2">
    <source>
        <dbReference type="ARBA" id="ARBA00004613"/>
    </source>
</evidence>
<comment type="function">
    <text evidence="1">Inhibins and activins inhibit and activate, respectively, the secretion of follitropin by the pituitary gland. Inhibins/activins are involved in regulating a number of diverse functions such as hypothalamic and pituitary hormone secretion, gonadal hormone secretion, germ cell development and maturation, erythroid differentiation, insulin secretion, nerve cell survival, embryonic axial development or bone growth, depending on their subunit composition. Inhibins appear to oppose the functions of activins.</text>
</comment>
<dbReference type="Gene3D" id="2.10.90.10">
    <property type="entry name" value="Cystine-knot cytokines"/>
    <property type="match status" value="1"/>
</dbReference>
<evidence type="ECO:0000259" key="16">
    <source>
        <dbReference type="PROSITE" id="PS51362"/>
    </source>
</evidence>
<feature type="chain" id="PRO_5044763538" description="Inhibin alpha chain" evidence="15">
    <location>
        <begin position="26"/>
        <end position="357"/>
    </location>
</feature>